<evidence type="ECO:0000256" key="10">
    <source>
        <dbReference type="ARBA" id="ARBA00023002"/>
    </source>
</evidence>
<keyword evidence="9 15" id="KW-1133">Transmembrane helix</keyword>
<feature type="domain" description="Fe2OG dioxygenase" evidence="16">
    <location>
        <begin position="177"/>
        <end position="297"/>
    </location>
</feature>
<keyword evidence="6" id="KW-0479">Metal-binding</keyword>
<dbReference type="PROSITE" id="PS51471">
    <property type="entry name" value="FE2OG_OXY"/>
    <property type="match status" value="1"/>
</dbReference>
<protein>
    <recommendedName>
        <fullName evidence="4">procollagen-proline 4-dioxygenase</fullName>
        <ecNumber evidence="4">1.14.11.2</ecNumber>
    </recommendedName>
</protein>
<comment type="catalytic activity">
    <reaction evidence="14">
        <text>L-prolyl-[collagen] + 2-oxoglutarate + O2 = trans-4-hydroxy-L-prolyl-[collagen] + succinate + CO2</text>
        <dbReference type="Rhea" id="RHEA:18945"/>
        <dbReference type="Rhea" id="RHEA-COMP:11676"/>
        <dbReference type="Rhea" id="RHEA-COMP:11680"/>
        <dbReference type="ChEBI" id="CHEBI:15379"/>
        <dbReference type="ChEBI" id="CHEBI:16526"/>
        <dbReference type="ChEBI" id="CHEBI:16810"/>
        <dbReference type="ChEBI" id="CHEBI:30031"/>
        <dbReference type="ChEBI" id="CHEBI:50342"/>
        <dbReference type="ChEBI" id="CHEBI:61965"/>
        <dbReference type="EC" id="1.14.11.2"/>
    </reaction>
</comment>
<evidence type="ECO:0000256" key="7">
    <source>
        <dbReference type="ARBA" id="ARBA00022964"/>
    </source>
</evidence>
<evidence type="ECO:0000256" key="12">
    <source>
        <dbReference type="ARBA" id="ARBA00023136"/>
    </source>
</evidence>
<dbReference type="SMART" id="SM00702">
    <property type="entry name" value="P4Hc"/>
    <property type="match status" value="1"/>
</dbReference>
<keyword evidence="7" id="KW-0223">Dioxygenase</keyword>
<evidence type="ECO:0000256" key="2">
    <source>
        <dbReference type="ARBA" id="ARBA00004648"/>
    </source>
</evidence>
<comment type="subcellular location">
    <subcellularLocation>
        <location evidence="2">Endoplasmic reticulum membrane</location>
        <topology evidence="2">Single-pass type II membrane protein</topology>
    </subcellularLocation>
</comment>
<dbReference type="InterPro" id="IPR006620">
    <property type="entry name" value="Pro_4_hyd_alph"/>
</dbReference>
<reference evidence="17" key="1">
    <citation type="journal article" date="2015" name="Nat. Genet.">
        <title>The pineapple genome and the evolution of CAM photosynthesis.</title>
        <authorList>
            <person name="Ming R."/>
            <person name="VanBuren R."/>
            <person name="Wai C.M."/>
            <person name="Tang H."/>
            <person name="Schatz M.C."/>
            <person name="Bowers J.E."/>
            <person name="Lyons E."/>
            <person name="Wang M.L."/>
            <person name="Chen J."/>
            <person name="Biggers E."/>
            <person name="Zhang J."/>
            <person name="Huang L."/>
            <person name="Zhang L."/>
            <person name="Miao W."/>
            <person name="Zhang J."/>
            <person name="Ye Z."/>
            <person name="Miao C."/>
            <person name="Lin Z."/>
            <person name="Wang H."/>
            <person name="Zhou H."/>
            <person name="Yim W.C."/>
            <person name="Priest H.D."/>
            <person name="Zheng C."/>
            <person name="Woodhouse M."/>
            <person name="Edger P.P."/>
            <person name="Guyot R."/>
            <person name="Guo H.B."/>
            <person name="Guo H."/>
            <person name="Zheng G."/>
            <person name="Singh R."/>
            <person name="Sharma A."/>
            <person name="Min X."/>
            <person name="Zheng Y."/>
            <person name="Lee H."/>
            <person name="Gurtowski J."/>
            <person name="Sedlazeck F.J."/>
            <person name="Harkess A."/>
            <person name="McKain M.R."/>
            <person name="Liao Z."/>
            <person name="Fang J."/>
            <person name="Liu J."/>
            <person name="Zhang X."/>
            <person name="Zhang Q."/>
            <person name="Hu W."/>
            <person name="Qin Y."/>
            <person name="Wang K."/>
            <person name="Chen L.Y."/>
            <person name="Shirley N."/>
            <person name="Lin Y.R."/>
            <person name="Liu L.Y."/>
            <person name="Hernandez A.G."/>
            <person name="Wright C.L."/>
            <person name="Bulone V."/>
            <person name="Tuskan G.A."/>
            <person name="Heath K."/>
            <person name="Zee F."/>
            <person name="Moore P.H."/>
            <person name="Sunkar R."/>
            <person name="Leebens-Mack J.H."/>
            <person name="Mockler T."/>
            <person name="Bennetzen J.L."/>
            <person name="Freeling M."/>
            <person name="Sankoff D."/>
            <person name="Paterson A.H."/>
            <person name="Zhu X."/>
            <person name="Yang X."/>
            <person name="Smith J.A."/>
            <person name="Cushman J.C."/>
            <person name="Paull R.E."/>
            <person name="Yu Q."/>
        </authorList>
    </citation>
    <scope>NUCLEOTIDE SEQUENCE [LARGE SCALE GENOMIC DNA]</scope>
    <source>
        <strain evidence="17">cv. F153</strain>
    </source>
</reference>
<dbReference type="GO" id="GO:0005789">
    <property type="term" value="C:endoplasmic reticulum membrane"/>
    <property type="evidence" value="ECO:0007669"/>
    <property type="project" value="UniProtKB-SubCell"/>
</dbReference>
<evidence type="ECO:0000256" key="1">
    <source>
        <dbReference type="ARBA" id="ARBA00001961"/>
    </source>
</evidence>
<evidence type="ECO:0000256" key="5">
    <source>
        <dbReference type="ARBA" id="ARBA00022692"/>
    </source>
</evidence>
<dbReference type="PANTHER" id="PTHR10869:SF246">
    <property type="entry name" value="TRANSMEMBRANE PROLYL 4-HYDROXYLASE"/>
    <property type="match status" value="1"/>
</dbReference>
<gene>
    <name evidence="18" type="primary">LOC109713390</name>
</gene>
<keyword evidence="5 15" id="KW-0812">Transmembrane</keyword>
<dbReference type="GO" id="GO:0005506">
    <property type="term" value="F:iron ion binding"/>
    <property type="evidence" value="ECO:0007669"/>
    <property type="project" value="InterPro"/>
</dbReference>
<sequence>MIPFSAAPTKENKGRSLWLLLVRAKLGLPVVVLSCSIFFLVGFFGATLLSQDASEEALPRERLTEVNGEVESEWPAMPYGDTGDPRPILIPFQVLSWKPRALYFPQFATAEQCQTVVKIAKSRLAPSTLALRKGETEQTTKGIRTSSGTFLSAADDPSGALGQIEEKIARATMIPRENGEAFNVLRYEIGQRYASHYDAFNPAEYGPQKSQRVASFLLYLSDVEEGGETMFPFENGANMDIGYDYEKCIGLRVKPRKGDGLLFYSLFLNGTIDPMSLHGSCPVIKGEKWVATKWLRDKSRDMM</sequence>
<evidence type="ECO:0000256" key="6">
    <source>
        <dbReference type="ARBA" id="ARBA00022723"/>
    </source>
</evidence>
<dbReference type="Proteomes" id="UP000515123">
    <property type="component" value="Linkage group 7"/>
</dbReference>
<evidence type="ECO:0000256" key="9">
    <source>
        <dbReference type="ARBA" id="ARBA00022989"/>
    </source>
</evidence>
<evidence type="ECO:0000259" key="16">
    <source>
        <dbReference type="PROSITE" id="PS51471"/>
    </source>
</evidence>
<keyword evidence="10" id="KW-0560">Oxidoreductase</keyword>
<evidence type="ECO:0000256" key="3">
    <source>
        <dbReference type="ARBA" id="ARBA00006511"/>
    </source>
</evidence>
<name>A0A6P5FBS5_ANACO</name>
<dbReference type="RefSeq" id="XP_020093037.1">
    <property type="nucleotide sequence ID" value="XM_020237448.1"/>
</dbReference>
<accession>A0A6P5FBS5</accession>
<dbReference type="GO" id="GO:0004656">
    <property type="term" value="F:procollagen-proline 4-dioxygenase activity"/>
    <property type="evidence" value="ECO:0007669"/>
    <property type="project" value="UniProtKB-EC"/>
</dbReference>
<comment type="cofactor">
    <cofactor evidence="1">
        <name>L-ascorbate</name>
        <dbReference type="ChEBI" id="CHEBI:38290"/>
    </cofactor>
</comment>
<evidence type="ECO:0000256" key="4">
    <source>
        <dbReference type="ARBA" id="ARBA00012269"/>
    </source>
</evidence>
<dbReference type="InterPro" id="IPR044862">
    <property type="entry name" value="Pro_4_hyd_alph_FE2OG_OXY"/>
</dbReference>
<dbReference type="AlphaFoldDB" id="A0A6P5FBS5"/>
<evidence type="ECO:0000256" key="15">
    <source>
        <dbReference type="SAM" id="Phobius"/>
    </source>
</evidence>
<evidence type="ECO:0000256" key="13">
    <source>
        <dbReference type="ARBA" id="ARBA00023180"/>
    </source>
</evidence>
<keyword evidence="12 15" id="KW-0472">Membrane</keyword>
<feature type="transmembrane region" description="Helical" evidence="15">
    <location>
        <begin position="26"/>
        <end position="50"/>
    </location>
</feature>
<keyword evidence="11" id="KW-0408">Iron</keyword>
<dbReference type="Pfam" id="PF13640">
    <property type="entry name" value="2OG-FeII_Oxy_3"/>
    <property type="match status" value="1"/>
</dbReference>
<dbReference type="InterPro" id="IPR045054">
    <property type="entry name" value="P4HA-like"/>
</dbReference>
<proteinExistence type="inferred from homology"/>
<dbReference type="OrthoDB" id="420380at2759"/>
<keyword evidence="17" id="KW-1185">Reference proteome</keyword>
<dbReference type="FunFam" id="2.60.120.620:FF:000002">
    <property type="entry name" value="Prolyl 4-hydroxylase 4"/>
    <property type="match status" value="1"/>
</dbReference>
<evidence type="ECO:0000313" key="17">
    <source>
        <dbReference type="Proteomes" id="UP000515123"/>
    </source>
</evidence>
<evidence type="ECO:0000256" key="14">
    <source>
        <dbReference type="ARBA" id="ARBA00049169"/>
    </source>
</evidence>
<dbReference type="GO" id="GO:0031418">
    <property type="term" value="F:L-ascorbic acid binding"/>
    <property type="evidence" value="ECO:0007669"/>
    <property type="project" value="InterPro"/>
</dbReference>
<comment type="similarity">
    <text evidence="3">Belongs to the P4HA family.</text>
</comment>
<dbReference type="PANTHER" id="PTHR10869">
    <property type="entry name" value="PROLYL 4-HYDROXYLASE ALPHA SUBUNIT"/>
    <property type="match status" value="1"/>
</dbReference>
<organism evidence="17 18">
    <name type="scientific">Ananas comosus</name>
    <name type="common">Pineapple</name>
    <name type="synonym">Ananas ananas</name>
    <dbReference type="NCBI Taxonomy" id="4615"/>
    <lineage>
        <taxon>Eukaryota</taxon>
        <taxon>Viridiplantae</taxon>
        <taxon>Streptophyta</taxon>
        <taxon>Embryophyta</taxon>
        <taxon>Tracheophyta</taxon>
        <taxon>Spermatophyta</taxon>
        <taxon>Magnoliopsida</taxon>
        <taxon>Liliopsida</taxon>
        <taxon>Poales</taxon>
        <taxon>Bromeliaceae</taxon>
        <taxon>Bromelioideae</taxon>
        <taxon>Ananas</taxon>
    </lineage>
</organism>
<reference evidence="18" key="2">
    <citation type="submission" date="2025-08" db="UniProtKB">
        <authorList>
            <consortium name="RefSeq"/>
        </authorList>
    </citation>
    <scope>IDENTIFICATION</scope>
    <source>
        <tissue evidence="18">Leaf</tissue>
    </source>
</reference>
<evidence type="ECO:0000256" key="8">
    <source>
        <dbReference type="ARBA" id="ARBA00022968"/>
    </source>
</evidence>
<keyword evidence="13" id="KW-0325">Glycoprotein</keyword>
<dbReference type="GeneID" id="109713390"/>
<evidence type="ECO:0000256" key="11">
    <source>
        <dbReference type="ARBA" id="ARBA00023004"/>
    </source>
</evidence>
<dbReference type="Gramene" id="Aco004902.1.mrna1">
    <property type="protein sequence ID" value="Aco004902.1.mrna1"/>
    <property type="gene ID" value="Aco004902.1.path1"/>
</dbReference>
<dbReference type="EC" id="1.14.11.2" evidence="4"/>
<dbReference type="InterPro" id="IPR005123">
    <property type="entry name" value="Oxoglu/Fe-dep_dioxygenase_dom"/>
</dbReference>
<evidence type="ECO:0000313" key="18">
    <source>
        <dbReference type="RefSeq" id="XP_020093037.1"/>
    </source>
</evidence>
<dbReference type="Gene3D" id="2.60.120.620">
    <property type="entry name" value="q2cbj1_9rhob like domain"/>
    <property type="match status" value="1"/>
</dbReference>
<keyword evidence="8" id="KW-0735">Signal-anchor</keyword>